<dbReference type="Gene3D" id="3.30.310.70">
    <property type="entry name" value="TT1751-like domain"/>
    <property type="match status" value="1"/>
</dbReference>
<feature type="chain" id="PRO_5040838320" evidence="1">
    <location>
        <begin position="25"/>
        <end position="153"/>
    </location>
</feature>
<protein>
    <submittedName>
        <fullName evidence="2">DUF302 domain-containing protein</fullName>
    </submittedName>
</protein>
<name>A0A9X3AYY6_9HYPH</name>
<evidence type="ECO:0000313" key="2">
    <source>
        <dbReference type="EMBL" id="MCT8988909.1"/>
    </source>
</evidence>
<proteinExistence type="predicted"/>
<dbReference type="SUPFAM" id="SSF103247">
    <property type="entry name" value="TT1751-like"/>
    <property type="match status" value="1"/>
</dbReference>
<dbReference type="InterPro" id="IPR035923">
    <property type="entry name" value="TT1751-like_sf"/>
</dbReference>
<evidence type="ECO:0000313" key="3">
    <source>
        <dbReference type="Proteomes" id="UP001149009"/>
    </source>
</evidence>
<accession>A0A9X3AYY6</accession>
<dbReference type="RefSeq" id="WP_261513564.1">
    <property type="nucleotide sequence ID" value="NZ_JAODNV010000003.1"/>
</dbReference>
<dbReference type="EMBL" id="JAODNV010000003">
    <property type="protein sequence ID" value="MCT8988909.1"/>
    <property type="molecule type" value="Genomic_DNA"/>
</dbReference>
<feature type="signal peptide" evidence="1">
    <location>
        <begin position="1"/>
        <end position="24"/>
    </location>
</feature>
<comment type="caution">
    <text evidence="2">The sequence shown here is derived from an EMBL/GenBank/DDBJ whole genome shotgun (WGS) entry which is preliminary data.</text>
</comment>
<evidence type="ECO:0000256" key="1">
    <source>
        <dbReference type="SAM" id="SignalP"/>
    </source>
</evidence>
<keyword evidence="3" id="KW-1185">Reference proteome</keyword>
<gene>
    <name evidence="2" type="ORF">NYR54_01180</name>
</gene>
<dbReference type="Proteomes" id="UP001149009">
    <property type="component" value="Unassembled WGS sequence"/>
</dbReference>
<sequence>MTMLRAAWPALAFGLLLSAASARAQDDVTLYQTEAPFEDVAFAVNDAIINLGYVIDHHGDIGEMLARTAEDVGADRKLYRDAEFFQFCSAVVSRRVMEQDVANIAYCPYIVFVYETEAEPGVVKVGFRRLPEGGGRDEVNEILDGIAREAAGQ</sequence>
<keyword evidence="1" id="KW-0732">Signal</keyword>
<organism evidence="2 3">
    <name type="scientific">Chelativorans petroleitrophicus</name>
    <dbReference type="NCBI Taxonomy" id="2975484"/>
    <lineage>
        <taxon>Bacteria</taxon>
        <taxon>Pseudomonadati</taxon>
        <taxon>Pseudomonadota</taxon>
        <taxon>Alphaproteobacteria</taxon>
        <taxon>Hyphomicrobiales</taxon>
        <taxon>Phyllobacteriaceae</taxon>
        <taxon>Chelativorans</taxon>
    </lineage>
</organism>
<reference evidence="2" key="1">
    <citation type="submission" date="2022-08" db="EMBL/GenBank/DDBJ databases">
        <title>Chelativorans sichuanense sp. nov., a paraffin oil-degrading bacterium isolated from a mixture of oil-based drill cuttings and paddy soil.</title>
        <authorList>
            <person name="Yu J."/>
            <person name="Liu H."/>
            <person name="Chen Q."/>
        </authorList>
    </citation>
    <scope>NUCLEOTIDE SEQUENCE</scope>
    <source>
        <strain evidence="2">SCAU 2101</strain>
    </source>
</reference>
<dbReference type="AlphaFoldDB" id="A0A9X3AYY6"/>